<comment type="caution">
    <text evidence="1">The sequence shown here is derived from an EMBL/GenBank/DDBJ whole genome shotgun (WGS) entry which is preliminary data.</text>
</comment>
<organism evidence="1 2">
    <name type="scientific">Trinickia dabaoshanensis</name>
    <dbReference type="NCBI Taxonomy" id="564714"/>
    <lineage>
        <taxon>Bacteria</taxon>
        <taxon>Pseudomonadati</taxon>
        <taxon>Pseudomonadota</taxon>
        <taxon>Betaproteobacteria</taxon>
        <taxon>Burkholderiales</taxon>
        <taxon>Burkholderiaceae</taxon>
        <taxon>Trinickia</taxon>
    </lineage>
</organism>
<dbReference type="AlphaFoldDB" id="A0A2N7W353"/>
<dbReference type="Proteomes" id="UP000235616">
    <property type="component" value="Unassembled WGS sequence"/>
</dbReference>
<keyword evidence="2" id="KW-1185">Reference proteome</keyword>
<reference evidence="1 2" key="1">
    <citation type="submission" date="2018-01" db="EMBL/GenBank/DDBJ databases">
        <title>Whole genome analyses suggest that Burkholderia sensu lato contains two further novel genera in the rhizoxinica-symbiotica group Mycetohabitans gen. nov., and Trinickia gen. nov.: implications for the evolution of diazotrophy and nodulation in the Burkholderiaceae.</title>
        <authorList>
            <person name="Estrada-de los Santos P."/>
            <person name="Palmer M."/>
            <person name="Chavez-Ramirez B."/>
            <person name="Beukes C."/>
            <person name="Steenkamp E.T."/>
            <person name="Hirsch A.M."/>
            <person name="Manyaka P."/>
            <person name="Maluk M."/>
            <person name="Lafos M."/>
            <person name="Crook M."/>
            <person name="Gross E."/>
            <person name="Simon M.F."/>
            <person name="Bueno dos Reis Junior F."/>
            <person name="Poole P.S."/>
            <person name="Venter S.N."/>
            <person name="James E.K."/>
        </authorList>
    </citation>
    <scope>NUCLEOTIDE SEQUENCE [LARGE SCALE GENOMIC DNA]</scope>
    <source>
        <strain evidence="1 2">GIMN1.004</strain>
    </source>
</reference>
<dbReference type="EMBL" id="PNYA01000001">
    <property type="protein sequence ID" value="PMS23773.1"/>
    <property type="molecule type" value="Genomic_DNA"/>
</dbReference>
<gene>
    <name evidence="1" type="ORF">C0Z18_00935</name>
</gene>
<proteinExistence type="predicted"/>
<accession>A0A2N7W353</accession>
<protein>
    <submittedName>
        <fullName evidence="1">Uncharacterized protein</fullName>
    </submittedName>
</protein>
<sequence length="68" mass="7415">MCVSLSCPDDGDDLPARLRAGQRAATLSNGLRTTLADGSFDMHNALAGHGRDELRRRVVPVPNDRRRS</sequence>
<evidence type="ECO:0000313" key="2">
    <source>
        <dbReference type="Proteomes" id="UP000235616"/>
    </source>
</evidence>
<evidence type="ECO:0000313" key="1">
    <source>
        <dbReference type="EMBL" id="PMS23773.1"/>
    </source>
</evidence>
<name>A0A2N7W353_9BURK</name>